<evidence type="ECO:0000256" key="10">
    <source>
        <dbReference type="ARBA" id="ARBA00023170"/>
    </source>
</evidence>
<feature type="signal peptide" evidence="13">
    <location>
        <begin position="1"/>
        <end position="20"/>
    </location>
</feature>
<evidence type="ECO:0000256" key="9">
    <source>
        <dbReference type="ARBA" id="ARBA00023136"/>
    </source>
</evidence>
<reference evidence="17" key="1">
    <citation type="journal article" date="2008" name="BMC Evol. Biol.">
        <title>Unexpected diversity of cnidarian integrins: expression during coral gastrulation.</title>
        <authorList>
            <person name="Knack B.A."/>
            <person name="Iguchi A."/>
            <person name="Shinzato C."/>
            <person name="Hayward D.C."/>
            <person name="Ball E.E."/>
            <person name="Miller D.J."/>
        </authorList>
    </citation>
    <scope>NUCLEOTIDE SEQUENCE</scope>
</reference>
<dbReference type="SMART" id="SM00191">
    <property type="entry name" value="Int_alpha"/>
    <property type="match status" value="5"/>
</dbReference>
<keyword evidence="9 13" id="KW-0472">Membrane</keyword>
<evidence type="ECO:0000256" key="1">
    <source>
        <dbReference type="ARBA" id="ARBA00004479"/>
    </source>
</evidence>
<dbReference type="Gene3D" id="2.130.10.130">
    <property type="entry name" value="Integrin alpha, N-terminal"/>
    <property type="match status" value="1"/>
</dbReference>
<dbReference type="InterPro" id="IPR048285">
    <property type="entry name" value="Integrin_alpha_Ig-like_2"/>
</dbReference>
<evidence type="ECO:0000256" key="11">
    <source>
        <dbReference type="ARBA" id="ARBA00023180"/>
    </source>
</evidence>
<feature type="chain" id="PRO_5001423859" evidence="13">
    <location>
        <begin position="21"/>
        <end position="1021"/>
    </location>
</feature>
<dbReference type="InterPro" id="IPR000413">
    <property type="entry name" value="Integrin_alpha"/>
</dbReference>
<dbReference type="PROSITE" id="PS51470">
    <property type="entry name" value="FG_GAP"/>
    <property type="match status" value="4"/>
</dbReference>
<accession>B2XW55</accession>
<dbReference type="InterPro" id="IPR013517">
    <property type="entry name" value="FG-GAP"/>
</dbReference>
<dbReference type="GO" id="GO:0009897">
    <property type="term" value="C:external side of plasma membrane"/>
    <property type="evidence" value="ECO:0007669"/>
    <property type="project" value="TreeGrafter"/>
</dbReference>
<dbReference type="Pfam" id="PF08441">
    <property type="entry name" value="Integrin_A_Ig_1"/>
    <property type="match status" value="1"/>
</dbReference>
<feature type="domain" description="Integrin alpha first immunoglubulin-like" evidence="14">
    <location>
        <begin position="461"/>
        <end position="621"/>
    </location>
</feature>
<feature type="transmembrane region" description="Helical" evidence="13">
    <location>
        <begin position="975"/>
        <end position="997"/>
    </location>
</feature>
<dbReference type="InterPro" id="IPR018184">
    <property type="entry name" value="Integrin_alpha_C_CS"/>
</dbReference>
<feature type="domain" description="Integrin alpha second immunoglobulin-like" evidence="15">
    <location>
        <begin position="623"/>
        <end position="760"/>
    </location>
</feature>
<comment type="similarity">
    <text evidence="2 13">Belongs to the integrin alpha chain family.</text>
</comment>
<dbReference type="PRINTS" id="PR01185">
    <property type="entry name" value="INTEGRINA"/>
</dbReference>
<dbReference type="Gene3D" id="2.60.40.1460">
    <property type="entry name" value="Integrin domains. Chain A, domain 2"/>
    <property type="match status" value="1"/>
</dbReference>
<dbReference type="GO" id="GO:0098609">
    <property type="term" value="P:cell-cell adhesion"/>
    <property type="evidence" value="ECO:0007669"/>
    <property type="project" value="TreeGrafter"/>
</dbReference>
<dbReference type="GO" id="GO:0005178">
    <property type="term" value="F:integrin binding"/>
    <property type="evidence" value="ECO:0007669"/>
    <property type="project" value="TreeGrafter"/>
</dbReference>
<evidence type="ECO:0000313" key="17">
    <source>
        <dbReference type="EMBL" id="ABY74498.1"/>
    </source>
</evidence>
<dbReference type="GO" id="GO:0008305">
    <property type="term" value="C:integrin complex"/>
    <property type="evidence" value="ECO:0007669"/>
    <property type="project" value="InterPro"/>
</dbReference>
<keyword evidence="11" id="KW-0325">Glycoprotein</keyword>
<feature type="repeat" description="FG-GAP" evidence="12">
    <location>
        <begin position="349"/>
        <end position="409"/>
    </location>
</feature>
<keyword evidence="7 13" id="KW-1133">Transmembrane helix</keyword>
<dbReference type="PANTHER" id="PTHR23220:SF122">
    <property type="entry name" value="INTEGRIN ALPHA-PS1"/>
    <property type="match status" value="1"/>
</dbReference>
<dbReference type="PANTHER" id="PTHR23220">
    <property type="entry name" value="INTEGRIN ALPHA"/>
    <property type="match status" value="1"/>
</dbReference>
<keyword evidence="4 13" id="KW-0732">Signal</keyword>
<feature type="repeat" description="FG-GAP" evidence="12">
    <location>
        <begin position="289"/>
        <end position="348"/>
    </location>
</feature>
<dbReference type="GO" id="GO:0007229">
    <property type="term" value="P:integrin-mediated signaling pathway"/>
    <property type="evidence" value="ECO:0007669"/>
    <property type="project" value="UniProtKB-KW"/>
</dbReference>
<dbReference type="InterPro" id="IPR048286">
    <property type="entry name" value="Integrin_alpha_Ig-like_3"/>
</dbReference>
<dbReference type="Pfam" id="PF01839">
    <property type="entry name" value="FG-GAP"/>
    <property type="match status" value="2"/>
</dbReference>
<dbReference type="SUPFAM" id="SSF69179">
    <property type="entry name" value="Integrin domains"/>
    <property type="match status" value="3"/>
</dbReference>
<sequence length="1021" mass="112414">MLFTSITCLLVLSLSLPSYGFNLDLESALIFSPPPGSESKYFGYSVALHSFRDKYWAIVGAPLSNGSSGAEKFTRYGAVYRCEYTGSQSCSSIDVDYTYPDILNGDFIEEKIGQWLGAVVYSTGKGGKAMACAPRYIQLENYNSEITLRWLLGRCFLLKDDLSGHLNIKGILNPCEYEPKGTRDYGYCEAGFSAEYMKDPPYNVILGTVGSRRWTGAVMMVDPDNPFVSPIKTTQDQIDLHEYNGYSIASGLFYVQSRADVVSGAPRADSIKGKALIYKYESGQFSVRSQLPQPKDLHTGSYFGSVVCAVDLDKNGYADVLVGAPYFTDVLDEGRVYIYLNDGKGILNLLDTVLWGDKKYNAHFGQAIASVGDLNGDGFNDVAIGAPMEGEDGSGAVYIYHGSSNGIELPYSQKIVGSFIQPGIKMFGISLAGNVDVDQNGYPDIVVGAYASDKAVLIRTKSVVSVRVAMTLSEQHITVEGNDSSCDLDGKRYKCVNVTVHLRYLDAISSTATSDLHLTFTFDLDKDIDVQLRRMFFYDEVTKSRTVSLRQNTTLAKPNTTYEVLRKTAYIKSKDELGDLTSLLPFDVTLSQPQPPCANNTCPILNDRIATSLRVTIPFAKKCRKRIICEPDLVLSAQPVFNPKSDVLRLGVVKDFTIELTVENKAEDSAYTSRITLKYPEALNYIGTDEGVECDRKPSDNNTQTATCYIGNPLLAKSMKSFGIKFSPGRVKEDFVVQVETSSQDEDANIEDNKKTISVAVKYEADVEITGTTKQDQVVYQGPVRSKEEVKKDLDSIGPEIVQTLSVRNNGPSDIRSSELVVSFPKAYSSSKPDSYLLYLLLVELDGASGICDASVNPLKIKPRNETATESTPSRRRRDTGNLVLSCRQAASQTFKCQLGQLKAGDKANIKMTFRFWENTLLKELDSPKAVELVTSANVKVSDDITQSNYENDDTEIKIKARPASTAAQKKKTPWWIILLSVLGGLLLVAAVIVILYKVGFFKRKQIKDISAPDTTETTAL</sequence>
<dbReference type="SUPFAM" id="SSF69318">
    <property type="entry name" value="Integrin alpha N-terminal domain"/>
    <property type="match status" value="1"/>
</dbReference>
<dbReference type="Gene3D" id="1.20.5.930">
    <property type="entry name" value="Bicelle-embedded integrin alpha(iib) transmembrane segment"/>
    <property type="match status" value="1"/>
</dbReference>
<evidence type="ECO:0000256" key="8">
    <source>
        <dbReference type="ARBA" id="ARBA00023037"/>
    </source>
</evidence>
<dbReference type="InterPro" id="IPR013519">
    <property type="entry name" value="Int_alpha_beta-p"/>
</dbReference>
<evidence type="ECO:0000256" key="2">
    <source>
        <dbReference type="ARBA" id="ARBA00008054"/>
    </source>
</evidence>
<comment type="subcellular location">
    <subcellularLocation>
        <location evidence="1 13">Membrane</location>
        <topology evidence="1 13">Single-pass type I membrane protein</topology>
    </subcellularLocation>
</comment>
<dbReference type="AlphaFoldDB" id="B2XW55"/>
<evidence type="ECO:0000256" key="13">
    <source>
        <dbReference type="RuleBase" id="RU003762"/>
    </source>
</evidence>
<dbReference type="Pfam" id="PF20805">
    <property type="entry name" value="Integrin_A_Ig_2"/>
    <property type="match status" value="1"/>
</dbReference>
<feature type="repeat" description="FG-GAP" evidence="12">
    <location>
        <begin position="413"/>
        <end position="475"/>
    </location>
</feature>
<dbReference type="Pfam" id="PF20806">
    <property type="entry name" value="Integrin_A_Ig_3"/>
    <property type="match status" value="1"/>
</dbReference>
<evidence type="ECO:0000256" key="4">
    <source>
        <dbReference type="ARBA" id="ARBA00022729"/>
    </source>
</evidence>
<feature type="repeat" description="FG-GAP" evidence="12">
    <location>
        <begin position="28"/>
        <end position="91"/>
    </location>
</feature>
<dbReference type="InterPro" id="IPR032695">
    <property type="entry name" value="Integrin_dom_sf"/>
</dbReference>
<evidence type="ECO:0000256" key="7">
    <source>
        <dbReference type="ARBA" id="ARBA00022989"/>
    </source>
</evidence>
<dbReference type="InterPro" id="IPR028994">
    <property type="entry name" value="Integrin_alpha_N"/>
</dbReference>
<dbReference type="Gene3D" id="2.60.40.1530">
    <property type="entry name" value="ntegrin, alpha v. Chain A, domain 4"/>
    <property type="match status" value="1"/>
</dbReference>
<evidence type="ECO:0000256" key="12">
    <source>
        <dbReference type="PROSITE-ProRule" id="PRU00803"/>
    </source>
</evidence>
<keyword evidence="6 13" id="KW-0130">Cell adhesion</keyword>
<feature type="domain" description="Integrin alpha third immunoglobulin-like" evidence="16">
    <location>
        <begin position="767"/>
        <end position="962"/>
    </location>
</feature>
<proteinExistence type="evidence at transcript level"/>
<protein>
    <submittedName>
        <fullName evidence="17">Integrin alpha 1</fullName>
    </submittedName>
</protein>
<evidence type="ECO:0000259" key="14">
    <source>
        <dbReference type="Pfam" id="PF08441"/>
    </source>
</evidence>
<dbReference type="OrthoDB" id="5573735at2759"/>
<name>B2XW55_ACRMI</name>
<dbReference type="GO" id="GO:0007160">
    <property type="term" value="P:cell-matrix adhesion"/>
    <property type="evidence" value="ECO:0007669"/>
    <property type="project" value="TreeGrafter"/>
</dbReference>
<evidence type="ECO:0000256" key="6">
    <source>
        <dbReference type="ARBA" id="ARBA00022889"/>
    </source>
</evidence>
<dbReference type="PROSITE" id="PS00242">
    <property type="entry name" value="INTEGRIN_ALPHA"/>
    <property type="match status" value="1"/>
</dbReference>
<dbReference type="EMBL" id="EU239371">
    <property type="protein sequence ID" value="ABY74498.1"/>
    <property type="molecule type" value="mRNA"/>
</dbReference>
<evidence type="ECO:0000256" key="5">
    <source>
        <dbReference type="ARBA" id="ARBA00022737"/>
    </source>
</evidence>
<keyword evidence="3 13" id="KW-0812">Transmembrane</keyword>
<evidence type="ECO:0000259" key="16">
    <source>
        <dbReference type="Pfam" id="PF20806"/>
    </source>
</evidence>
<keyword evidence="5" id="KW-0677">Repeat</keyword>
<keyword evidence="10 13" id="KW-0675">Receptor</keyword>
<evidence type="ECO:0000259" key="15">
    <source>
        <dbReference type="Pfam" id="PF20805"/>
    </source>
</evidence>
<organism evidence="17">
    <name type="scientific">Acropora millepora</name>
    <name type="common">Staghorn coral</name>
    <name type="synonym">Heteropora millepora</name>
    <dbReference type="NCBI Taxonomy" id="45264"/>
    <lineage>
        <taxon>Eukaryota</taxon>
        <taxon>Metazoa</taxon>
        <taxon>Cnidaria</taxon>
        <taxon>Anthozoa</taxon>
        <taxon>Hexacorallia</taxon>
        <taxon>Scleractinia</taxon>
        <taxon>Astrocoeniina</taxon>
        <taxon>Acroporidae</taxon>
        <taxon>Acropora</taxon>
    </lineage>
</organism>
<keyword evidence="8 13" id="KW-0401">Integrin</keyword>
<dbReference type="InterPro" id="IPR013649">
    <property type="entry name" value="Integrin_alpha_Ig-like_1"/>
</dbReference>
<evidence type="ECO:0000256" key="3">
    <source>
        <dbReference type="ARBA" id="ARBA00022692"/>
    </source>
</evidence>
<dbReference type="GO" id="GO:0033627">
    <property type="term" value="P:cell adhesion mediated by integrin"/>
    <property type="evidence" value="ECO:0007669"/>
    <property type="project" value="TreeGrafter"/>
</dbReference>
<dbReference type="Gene3D" id="2.60.40.1510">
    <property type="entry name" value="ntegrin, alpha v. Chain A, domain 3"/>
    <property type="match status" value="1"/>
</dbReference>